<evidence type="ECO:0000259" key="3">
    <source>
        <dbReference type="PROSITE" id="PS50110"/>
    </source>
</evidence>
<evidence type="ECO:0000313" key="4">
    <source>
        <dbReference type="EMBL" id="NKE67832.1"/>
    </source>
</evidence>
<dbReference type="CDD" id="cd17536">
    <property type="entry name" value="REC_YesN-like"/>
    <property type="match status" value="1"/>
</dbReference>
<proteinExistence type="predicted"/>
<dbReference type="PANTHER" id="PTHR44591:SF3">
    <property type="entry name" value="RESPONSE REGULATORY DOMAIN-CONTAINING PROTEIN"/>
    <property type="match status" value="1"/>
</dbReference>
<name>A0A7X6DIK8_9BURK</name>
<dbReference type="Gene3D" id="3.40.50.2300">
    <property type="match status" value="1"/>
</dbReference>
<dbReference type="GO" id="GO:0000160">
    <property type="term" value="P:phosphorelay signal transduction system"/>
    <property type="evidence" value="ECO:0007669"/>
    <property type="project" value="InterPro"/>
</dbReference>
<keyword evidence="5" id="KW-1185">Reference proteome</keyword>
<reference evidence="4 5" key="1">
    <citation type="journal article" date="2020" name="Nature">
        <title>Bacterial chemolithoautotrophy via manganese oxidation.</title>
        <authorList>
            <person name="Yu H."/>
            <person name="Leadbetter J.R."/>
        </authorList>
    </citation>
    <scope>NUCLEOTIDE SEQUENCE [LARGE SCALE GENOMIC DNA]</scope>
    <source>
        <strain evidence="4 5">RBP-1</strain>
    </source>
</reference>
<evidence type="ECO:0000256" key="1">
    <source>
        <dbReference type="ARBA" id="ARBA00022553"/>
    </source>
</evidence>
<dbReference type="InterPro" id="IPR050595">
    <property type="entry name" value="Bact_response_regulator"/>
</dbReference>
<dbReference type="PROSITE" id="PS50110">
    <property type="entry name" value="RESPONSE_REGULATORY"/>
    <property type="match status" value="1"/>
</dbReference>
<dbReference type="InterPro" id="IPR001789">
    <property type="entry name" value="Sig_transdc_resp-reg_receiver"/>
</dbReference>
<feature type="modified residue" description="4-aspartylphosphate" evidence="2">
    <location>
        <position position="55"/>
    </location>
</feature>
<dbReference type="EMBL" id="VTOX01000007">
    <property type="protein sequence ID" value="NKE67832.1"/>
    <property type="molecule type" value="Genomic_DNA"/>
</dbReference>
<dbReference type="Pfam" id="PF00072">
    <property type="entry name" value="Response_reg"/>
    <property type="match status" value="1"/>
</dbReference>
<keyword evidence="1 2" id="KW-0597">Phosphoprotein</keyword>
<dbReference type="SMART" id="SM00448">
    <property type="entry name" value="REC"/>
    <property type="match status" value="1"/>
</dbReference>
<feature type="domain" description="Response regulatory" evidence="3">
    <location>
        <begin position="7"/>
        <end position="120"/>
    </location>
</feature>
<accession>A0A7X6DIK8</accession>
<organism evidence="4 5">
    <name type="scientific">Ramlibacter lithotrophicus</name>
    <dbReference type="NCBI Taxonomy" id="2606681"/>
    <lineage>
        <taxon>Bacteria</taxon>
        <taxon>Pseudomonadati</taxon>
        <taxon>Pseudomonadota</taxon>
        <taxon>Betaproteobacteria</taxon>
        <taxon>Burkholderiales</taxon>
        <taxon>Comamonadaceae</taxon>
        <taxon>Ramlibacter</taxon>
    </lineage>
</organism>
<evidence type="ECO:0000256" key="2">
    <source>
        <dbReference type="PROSITE-ProRule" id="PRU00169"/>
    </source>
</evidence>
<dbReference type="Proteomes" id="UP000521868">
    <property type="component" value="Unassembled WGS sequence"/>
</dbReference>
<dbReference type="SUPFAM" id="SSF52172">
    <property type="entry name" value="CheY-like"/>
    <property type="match status" value="1"/>
</dbReference>
<dbReference type="InterPro" id="IPR011006">
    <property type="entry name" value="CheY-like_superfamily"/>
</dbReference>
<dbReference type="RefSeq" id="WP_168108956.1">
    <property type="nucleotide sequence ID" value="NZ_VTOX01000007.1"/>
</dbReference>
<gene>
    <name evidence="4" type="ORF">RAMLITH_18575</name>
</gene>
<protein>
    <submittedName>
        <fullName evidence="4">Response regulator</fullName>
    </submittedName>
</protein>
<evidence type="ECO:0000313" key="5">
    <source>
        <dbReference type="Proteomes" id="UP000521868"/>
    </source>
</evidence>
<comment type="caution">
    <text evidence="4">The sequence shown here is derived from an EMBL/GenBank/DDBJ whole genome shotgun (WGS) entry which is preliminary data.</text>
</comment>
<dbReference type="PANTHER" id="PTHR44591">
    <property type="entry name" value="STRESS RESPONSE REGULATOR PROTEIN 1"/>
    <property type="match status" value="1"/>
</dbReference>
<dbReference type="AlphaFoldDB" id="A0A7X6DIK8"/>
<sequence length="145" mass="16547">MNTQQARILIVDDEEVVRRSFMRILEGNCKVQAVWNWTQVAEAMQQHPADVVLLDLRMPEMDGITVLRALKQRWPESEVIVITGYPTLETAKQAVSLGAYDYLTKPINPEQVIHASNAAWLHKRWALHRDRSAARAQPDSSRTTS</sequence>